<accession>A0A0R1EVA9</accession>
<dbReference type="AlphaFoldDB" id="A0A0R1EVA9"/>
<dbReference type="Gene3D" id="1.10.10.60">
    <property type="entry name" value="Homeodomain-like"/>
    <property type="match status" value="1"/>
</dbReference>
<dbReference type="SUPFAM" id="SSF46689">
    <property type="entry name" value="Homeodomain-like"/>
    <property type="match status" value="1"/>
</dbReference>
<keyword evidence="3" id="KW-0805">Transcription regulation</keyword>
<keyword evidence="4" id="KW-0238">DNA-binding</keyword>
<gene>
    <name evidence="8" type="ORF">FD51_GL001313</name>
</gene>
<reference evidence="8 9" key="1">
    <citation type="journal article" date="2015" name="Genome Announc.">
        <title>Expanding the biotechnology potential of lactobacilli through comparative genomics of 213 strains and associated genera.</title>
        <authorList>
            <person name="Sun Z."/>
            <person name="Harris H.M."/>
            <person name="McCann A."/>
            <person name="Guo C."/>
            <person name="Argimon S."/>
            <person name="Zhang W."/>
            <person name="Yang X."/>
            <person name="Jeffery I.B."/>
            <person name="Cooney J.C."/>
            <person name="Kagawa T.F."/>
            <person name="Liu W."/>
            <person name="Song Y."/>
            <person name="Salvetti E."/>
            <person name="Wrobel A."/>
            <person name="Rasinkangas P."/>
            <person name="Parkhill J."/>
            <person name="Rea M.C."/>
            <person name="O'Sullivan O."/>
            <person name="Ritari J."/>
            <person name="Douillard F.P."/>
            <person name="Paul Ross R."/>
            <person name="Yang R."/>
            <person name="Briner A.E."/>
            <person name="Felis G.E."/>
            <person name="de Vos W.M."/>
            <person name="Barrangou R."/>
            <person name="Klaenhammer T.R."/>
            <person name="Caufield P.W."/>
            <person name="Cui Y."/>
            <person name="Zhang H."/>
            <person name="O'Toole P.W."/>
        </authorList>
    </citation>
    <scope>NUCLEOTIDE SEQUENCE [LARGE SCALE GENOMIC DNA]</scope>
    <source>
        <strain evidence="8 9">DSM 20178</strain>
    </source>
</reference>
<dbReference type="Pfam" id="PF02311">
    <property type="entry name" value="AraC_binding"/>
    <property type="match status" value="1"/>
</dbReference>
<dbReference type="GO" id="GO:0043565">
    <property type="term" value="F:sequence-specific DNA binding"/>
    <property type="evidence" value="ECO:0007669"/>
    <property type="project" value="InterPro"/>
</dbReference>
<evidence type="ECO:0000256" key="6">
    <source>
        <dbReference type="ARBA" id="ARBA00023295"/>
    </source>
</evidence>
<dbReference type="SUPFAM" id="SSF75005">
    <property type="entry name" value="Arabinanase/levansucrase/invertase"/>
    <property type="match status" value="1"/>
</dbReference>
<dbReference type="InterPro" id="IPR006710">
    <property type="entry name" value="Glyco_hydro_43"/>
</dbReference>
<evidence type="ECO:0000313" key="8">
    <source>
        <dbReference type="EMBL" id="KRK13120.1"/>
    </source>
</evidence>
<keyword evidence="6" id="KW-0326">Glycosidase</keyword>
<protein>
    <submittedName>
        <fullName evidence="8">Family 43 glycoside hydrolase</fullName>
    </submittedName>
</protein>
<evidence type="ECO:0000313" key="9">
    <source>
        <dbReference type="Proteomes" id="UP000051984"/>
    </source>
</evidence>
<evidence type="ECO:0000256" key="4">
    <source>
        <dbReference type="ARBA" id="ARBA00023125"/>
    </source>
</evidence>
<dbReference type="SMART" id="SM00342">
    <property type="entry name" value="HTH_ARAC"/>
    <property type="match status" value="1"/>
</dbReference>
<dbReference type="InterPro" id="IPR009057">
    <property type="entry name" value="Homeodomain-like_sf"/>
</dbReference>
<dbReference type="CDD" id="cd18821">
    <property type="entry name" value="GH43_Pc3Gal43A-like"/>
    <property type="match status" value="1"/>
</dbReference>
<evidence type="ECO:0000256" key="5">
    <source>
        <dbReference type="ARBA" id="ARBA00023163"/>
    </source>
</evidence>
<dbReference type="EMBL" id="AZCT01000002">
    <property type="protein sequence ID" value="KRK13120.1"/>
    <property type="molecule type" value="Genomic_DNA"/>
</dbReference>
<sequence>MIGAVGIRQDKEVASMPTIFNGVPWYDQHQQVVNAVGGCLIQESGKFYLFGEYRQAESTEFAGFSRYVSTDLENWTFTGLALPVQPSGLLGPHRVGDRVKVVRAQTGQYIMLMHTDDERTFDPVVAYATADQLTDTFTFKGPLLLNNQSIRMWHIGSFTDDDGTNYLLTHEGDIYRLAADGTIAEAKIISNIAPGTEAPAMFRFHDHYFLLASQKTSWEHNDNVYFSADQLTGPWTAHGPFCPPGTLTYNSQTADVALLPTAKGTVPLYLGDRHTYPQLENSTHVWLPLSVHETTLSVPHYWPAWDWYQQREQPLTLTPLAWTGQTNDARMTLKFHGTGITMTGQTGTHGGFAKITLRDEAGQVKTQVYTDFYSLLHEDAPCYRSPTEPLGHYELTIEALGAHGDWYDKARRRYGSNGNRVTITGYHIDHPTNKHPKAVITYHASKQPFTLNKIGFNWAQSAIARPEGSGDYQWLQSDIGEGELTIGDQQINLRPGQGILINLNTSYAYHPVTSLWQTSYLSFSGTILDDLIPGLQTANSLFFPVLGTEVLGFIHEHTRYQQTHRYQDDQNAAIVQNFLTKLKPYTARLKADANKQALAEQTLNLLQQHFQEDLTNEHLAEMTNYSVQYMLQTFHDLYQTTPRRLLTIYRVIQAKQLLIEQPDLPLSQIARQSGFHSETYMIRAFKRQEHLTPGEFRTIAHQLRS</sequence>
<dbReference type="SUPFAM" id="SSF51215">
    <property type="entry name" value="Regulatory protein AraC"/>
    <property type="match status" value="1"/>
</dbReference>
<organism evidence="8 9">
    <name type="scientific">Lacticaseibacillus zeae DSM 20178 = KCTC 3804</name>
    <dbReference type="NCBI Taxonomy" id="1423816"/>
    <lineage>
        <taxon>Bacteria</taxon>
        <taxon>Bacillati</taxon>
        <taxon>Bacillota</taxon>
        <taxon>Bacilli</taxon>
        <taxon>Lactobacillales</taxon>
        <taxon>Lactobacillaceae</taxon>
        <taxon>Lacticaseibacillus</taxon>
    </lineage>
</organism>
<name>A0A0R1EVA9_LACZE</name>
<dbReference type="GO" id="GO:0005975">
    <property type="term" value="P:carbohydrate metabolic process"/>
    <property type="evidence" value="ECO:0007669"/>
    <property type="project" value="InterPro"/>
</dbReference>
<evidence type="ECO:0000256" key="3">
    <source>
        <dbReference type="ARBA" id="ARBA00023015"/>
    </source>
</evidence>
<dbReference type="PROSITE" id="PS01124">
    <property type="entry name" value="HTH_ARAC_FAMILY_2"/>
    <property type="match status" value="1"/>
</dbReference>
<proteinExistence type="inferred from homology"/>
<feature type="domain" description="HTH araC/xylS-type" evidence="7">
    <location>
        <begin position="600"/>
        <end position="699"/>
    </location>
</feature>
<dbReference type="InterPro" id="IPR023296">
    <property type="entry name" value="Glyco_hydro_beta-prop_sf"/>
</dbReference>
<dbReference type="InterPro" id="IPR003313">
    <property type="entry name" value="AraC-bd"/>
</dbReference>
<dbReference type="PATRIC" id="fig|1423816.3.peg.1373"/>
<dbReference type="eggNOG" id="COG3507">
    <property type="taxonomic scope" value="Bacteria"/>
</dbReference>
<dbReference type="eggNOG" id="COG2207">
    <property type="taxonomic scope" value="Bacteria"/>
</dbReference>
<dbReference type="PANTHER" id="PTHR22925:SF3">
    <property type="entry name" value="GLYCOSYL HYDROLASE FAMILY PROTEIN 43"/>
    <property type="match status" value="1"/>
</dbReference>
<dbReference type="Pfam" id="PF04616">
    <property type="entry name" value="Glyco_hydro_43"/>
    <property type="match status" value="1"/>
</dbReference>
<keyword evidence="2 8" id="KW-0378">Hydrolase</keyword>
<dbReference type="InterPro" id="IPR018060">
    <property type="entry name" value="HTH_AraC"/>
</dbReference>
<dbReference type="Gene3D" id="2.115.10.20">
    <property type="entry name" value="Glycosyl hydrolase domain, family 43"/>
    <property type="match status" value="1"/>
</dbReference>
<dbReference type="PANTHER" id="PTHR22925">
    <property type="entry name" value="GLYCOSYL HYDROLASE 43 FAMILY MEMBER"/>
    <property type="match status" value="1"/>
</dbReference>
<evidence type="ECO:0000256" key="2">
    <source>
        <dbReference type="ARBA" id="ARBA00022801"/>
    </source>
</evidence>
<comment type="caution">
    <text evidence="8">The sequence shown here is derived from an EMBL/GenBank/DDBJ whole genome shotgun (WGS) entry which is preliminary data.</text>
</comment>
<evidence type="ECO:0000259" key="7">
    <source>
        <dbReference type="PROSITE" id="PS01124"/>
    </source>
</evidence>
<dbReference type="GO" id="GO:0003700">
    <property type="term" value="F:DNA-binding transcription factor activity"/>
    <property type="evidence" value="ECO:0007669"/>
    <property type="project" value="InterPro"/>
</dbReference>
<keyword evidence="5" id="KW-0804">Transcription</keyword>
<dbReference type="InterPro" id="IPR037923">
    <property type="entry name" value="HTH-like"/>
</dbReference>
<dbReference type="Proteomes" id="UP000051984">
    <property type="component" value="Unassembled WGS sequence"/>
</dbReference>
<dbReference type="Gene3D" id="2.60.120.260">
    <property type="entry name" value="Galactose-binding domain-like"/>
    <property type="match status" value="1"/>
</dbReference>
<evidence type="ECO:0000256" key="1">
    <source>
        <dbReference type="ARBA" id="ARBA00009865"/>
    </source>
</evidence>
<dbReference type="Pfam" id="PF12833">
    <property type="entry name" value="HTH_18"/>
    <property type="match status" value="1"/>
</dbReference>
<dbReference type="GO" id="GO:0004553">
    <property type="term" value="F:hydrolase activity, hydrolyzing O-glycosyl compounds"/>
    <property type="evidence" value="ECO:0007669"/>
    <property type="project" value="InterPro"/>
</dbReference>
<comment type="similarity">
    <text evidence="1">Belongs to the glycosyl hydrolase 43 family.</text>
</comment>